<dbReference type="CDD" id="cd01876">
    <property type="entry name" value="YihA_EngB"/>
    <property type="match status" value="1"/>
</dbReference>
<name>A0A1L0CZW9_9ASCO</name>
<dbReference type="PANTHER" id="PTHR46498:SF1">
    <property type="entry name" value="GTP-BINDING PROTEIN 8"/>
    <property type="match status" value="1"/>
</dbReference>
<keyword evidence="2" id="KW-0547">Nucleotide-binding</keyword>
<feature type="region of interest" description="Disordered" evidence="5">
    <location>
        <begin position="374"/>
        <end position="406"/>
    </location>
</feature>
<dbReference type="SUPFAM" id="SSF52540">
    <property type="entry name" value="P-loop containing nucleoside triphosphate hydrolases"/>
    <property type="match status" value="1"/>
</dbReference>
<evidence type="ECO:0000256" key="2">
    <source>
        <dbReference type="ARBA" id="ARBA00022741"/>
    </source>
</evidence>
<keyword evidence="3" id="KW-0460">Magnesium</keyword>
<feature type="compositionally biased region" description="Basic residues" evidence="5">
    <location>
        <begin position="383"/>
        <end position="392"/>
    </location>
</feature>
<dbReference type="Pfam" id="PF01926">
    <property type="entry name" value="MMR_HSR1"/>
    <property type="match status" value="1"/>
</dbReference>
<dbReference type="GO" id="GO:0005525">
    <property type="term" value="F:GTP binding"/>
    <property type="evidence" value="ECO:0007669"/>
    <property type="project" value="UniProtKB-KW"/>
</dbReference>
<accession>A0A1L0CZW9</accession>
<gene>
    <name evidence="7" type="ORF">SAMEA4029009_CIC11G00000004818</name>
</gene>
<keyword evidence="4" id="KW-0342">GTP-binding</keyword>
<dbReference type="PROSITE" id="PS51706">
    <property type="entry name" value="G_ENGB"/>
    <property type="match status" value="1"/>
</dbReference>
<dbReference type="InterPro" id="IPR027417">
    <property type="entry name" value="P-loop_NTPase"/>
</dbReference>
<keyword evidence="1" id="KW-0479">Metal-binding</keyword>
<dbReference type="InterPro" id="IPR006073">
    <property type="entry name" value="GTP-bd"/>
</dbReference>
<evidence type="ECO:0000256" key="3">
    <source>
        <dbReference type="ARBA" id="ARBA00022842"/>
    </source>
</evidence>
<dbReference type="PANTHER" id="PTHR46498">
    <property type="entry name" value="GTP-BINDING PROTEIN 8"/>
    <property type="match status" value="1"/>
</dbReference>
<dbReference type="Proteomes" id="UP000182259">
    <property type="component" value="Chromosome I"/>
</dbReference>
<dbReference type="InterPro" id="IPR052279">
    <property type="entry name" value="EngB_GTPase"/>
</dbReference>
<dbReference type="EMBL" id="LT635764">
    <property type="protein sequence ID" value="SGZ49780.1"/>
    <property type="molecule type" value="Genomic_DNA"/>
</dbReference>
<dbReference type="InterPro" id="IPR030393">
    <property type="entry name" value="G_ENGB_dom"/>
</dbReference>
<evidence type="ECO:0000256" key="4">
    <source>
        <dbReference type="ARBA" id="ARBA00023134"/>
    </source>
</evidence>
<dbReference type="GO" id="GO:0046872">
    <property type="term" value="F:metal ion binding"/>
    <property type="evidence" value="ECO:0007669"/>
    <property type="project" value="UniProtKB-KW"/>
</dbReference>
<sequence>MFSRVHIRSLASVNYLVKSIPRATPVPSISRKKEPKVSNSHLAPSGDFSRFVYTCDDLNDYFRAPEYEAPTSGQIDEAEALFSGNGVKHEFTCANYNDLPDLKVARQEEIRRRKLDKVDLTNWSEYHDNLALSRTSFGIQASLLKPLPEILLIGHTNAGKLTLINNLLLSRQHAKAPKAEIKYARVSKKAGYTQYLNFFNVGNKIRLVDSPGYGRFGKREQGNLVMQYIRERKQLRRTYIVIDSNEGVREEDAHLIEFLVECGAPFEIIFTKVDSLAQKTYPAFNFHPAKDSVEERLASYEFVKEGNSRIIAHFQNIIEESGLNDLATLPRLLFNNGMGGKYLKRRQGYRAIRFSMLESCGLIKRPGKPMLVEAPISNEENKGRRKRVTRSPRVKEINDRKSEGKR</sequence>
<dbReference type="GO" id="GO:0005739">
    <property type="term" value="C:mitochondrion"/>
    <property type="evidence" value="ECO:0007669"/>
    <property type="project" value="TreeGrafter"/>
</dbReference>
<evidence type="ECO:0000259" key="6">
    <source>
        <dbReference type="PROSITE" id="PS51706"/>
    </source>
</evidence>
<evidence type="ECO:0000256" key="1">
    <source>
        <dbReference type="ARBA" id="ARBA00022723"/>
    </source>
</evidence>
<dbReference type="Gene3D" id="3.40.50.300">
    <property type="entry name" value="P-loop containing nucleotide triphosphate hydrolases"/>
    <property type="match status" value="1"/>
</dbReference>
<proteinExistence type="predicted"/>
<evidence type="ECO:0000313" key="7">
    <source>
        <dbReference type="EMBL" id="SGZ49780.1"/>
    </source>
</evidence>
<organism evidence="7 8">
    <name type="scientific">Sungouiella intermedia</name>
    <dbReference type="NCBI Taxonomy" id="45354"/>
    <lineage>
        <taxon>Eukaryota</taxon>
        <taxon>Fungi</taxon>
        <taxon>Dikarya</taxon>
        <taxon>Ascomycota</taxon>
        <taxon>Saccharomycotina</taxon>
        <taxon>Pichiomycetes</taxon>
        <taxon>Metschnikowiaceae</taxon>
        <taxon>Sungouiella</taxon>
    </lineage>
</organism>
<feature type="domain" description="EngB-type G" evidence="6">
    <location>
        <begin position="146"/>
        <end position="335"/>
    </location>
</feature>
<dbReference type="AlphaFoldDB" id="A0A1L0CZW9"/>
<evidence type="ECO:0000313" key="8">
    <source>
        <dbReference type="Proteomes" id="UP000182259"/>
    </source>
</evidence>
<reference evidence="7 8" key="1">
    <citation type="submission" date="2016-10" db="EMBL/GenBank/DDBJ databases">
        <authorList>
            <person name="de Groot N.N."/>
        </authorList>
    </citation>
    <scope>NUCLEOTIDE SEQUENCE [LARGE SCALE GENOMIC DNA]</scope>
    <source>
        <strain evidence="7 8">PYCC 4715</strain>
    </source>
</reference>
<protein>
    <submittedName>
        <fullName evidence="7">CIC11C00000004818</fullName>
    </submittedName>
</protein>
<evidence type="ECO:0000256" key="5">
    <source>
        <dbReference type="SAM" id="MobiDB-lite"/>
    </source>
</evidence>
<feature type="compositionally biased region" description="Basic and acidic residues" evidence="5">
    <location>
        <begin position="393"/>
        <end position="406"/>
    </location>
</feature>